<organism evidence="1 2">
    <name type="scientific">Arachis hypogaea</name>
    <name type="common">Peanut</name>
    <dbReference type="NCBI Taxonomy" id="3818"/>
    <lineage>
        <taxon>Eukaryota</taxon>
        <taxon>Viridiplantae</taxon>
        <taxon>Streptophyta</taxon>
        <taxon>Embryophyta</taxon>
        <taxon>Tracheophyta</taxon>
        <taxon>Spermatophyta</taxon>
        <taxon>Magnoliopsida</taxon>
        <taxon>eudicotyledons</taxon>
        <taxon>Gunneridae</taxon>
        <taxon>Pentapetalae</taxon>
        <taxon>rosids</taxon>
        <taxon>fabids</taxon>
        <taxon>Fabales</taxon>
        <taxon>Fabaceae</taxon>
        <taxon>Papilionoideae</taxon>
        <taxon>50 kb inversion clade</taxon>
        <taxon>dalbergioids sensu lato</taxon>
        <taxon>Dalbergieae</taxon>
        <taxon>Pterocarpus clade</taxon>
        <taxon>Arachis</taxon>
    </lineage>
</organism>
<evidence type="ECO:0000313" key="2">
    <source>
        <dbReference type="Proteomes" id="UP000289738"/>
    </source>
</evidence>
<protein>
    <submittedName>
        <fullName evidence="1">Uncharacterized protein</fullName>
    </submittedName>
</protein>
<evidence type="ECO:0000313" key="1">
    <source>
        <dbReference type="EMBL" id="RYR18013.1"/>
    </source>
</evidence>
<name>A0A444ZUX0_ARAHY</name>
<comment type="caution">
    <text evidence="1">The sequence shown here is derived from an EMBL/GenBank/DDBJ whole genome shotgun (WGS) entry which is preliminary data.</text>
</comment>
<proteinExistence type="predicted"/>
<gene>
    <name evidence="1" type="ORF">Ahy_B03g062653</name>
</gene>
<dbReference type="EMBL" id="SDMP01000013">
    <property type="protein sequence ID" value="RYR18013.1"/>
    <property type="molecule type" value="Genomic_DNA"/>
</dbReference>
<keyword evidence="2" id="KW-1185">Reference proteome</keyword>
<accession>A0A444ZUX0</accession>
<sequence length="133" mass="15842">MTKNFNDRVTLREEKGRAQEEMLNDVVFRRRIPLGRQWAIDNIVESEIVEGIAMDVMEKLNHVYVGDLDEQIRKFKQLAVLQDQYYKAIPVFDNLEIYRATVRRITELEMERSIRLLRLTPDMLPYVGNFKSH</sequence>
<dbReference type="Proteomes" id="UP000289738">
    <property type="component" value="Chromosome B03"/>
</dbReference>
<dbReference type="AlphaFoldDB" id="A0A444ZUX0"/>
<reference evidence="1 2" key="1">
    <citation type="submission" date="2019-01" db="EMBL/GenBank/DDBJ databases">
        <title>Sequencing of cultivated peanut Arachis hypogaea provides insights into genome evolution and oil improvement.</title>
        <authorList>
            <person name="Chen X."/>
        </authorList>
    </citation>
    <scope>NUCLEOTIDE SEQUENCE [LARGE SCALE GENOMIC DNA]</scope>
    <source>
        <strain evidence="2">cv. Fuhuasheng</strain>
        <tissue evidence="1">Leaves</tissue>
    </source>
</reference>